<gene>
    <name evidence="5" type="ORF">PoB_003096200</name>
</gene>
<feature type="compositionally biased region" description="Basic and acidic residues" evidence="3">
    <location>
        <begin position="749"/>
        <end position="759"/>
    </location>
</feature>
<dbReference type="SUPFAM" id="SSF47781">
    <property type="entry name" value="RuvA domain 2-like"/>
    <property type="match status" value="1"/>
</dbReference>
<evidence type="ECO:0000259" key="4">
    <source>
        <dbReference type="SMART" id="SM00278"/>
    </source>
</evidence>
<dbReference type="SMART" id="SM00278">
    <property type="entry name" value="HhH1"/>
    <property type="match status" value="1"/>
</dbReference>
<evidence type="ECO:0000256" key="2">
    <source>
        <dbReference type="ARBA" id="ARBA00023204"/>
    </source>
</evidence>
<feature type="compositionally biased region" description="Basic residues" evidence="3">
    <location>
        <begin position="773"/>
        <end position="783"/>
    </location>
</feature>
<evidence type="ECO:0000313" key="5">
    <source>
        <dbReference type="EMBL" id="GFO04457.1"/>
    </source>
</evidence>
<feature type="region of interest" description="Disordered" evidence="3">
    <location>
        <begin position="598"/>
        <end position="783"/>
    </location>
</feature>
<evidence type="ECO:0000256" key="3">
    <source>
        <dbReference type="SAM" id="MobiDB-lite"/>
    </source>
</evidence>
<evidence type="ECO:0000256" key="1">
    <source>
        <dbReference type="ARBA" id="ARBA00022763"/>
    </source>
</evidence>
<name>A0AAV4ABQ3_9GAST</name>
<dbReference type="InterPro" id="IPR003583">
    <property type="entry name" value="Hlx-hairpin-Hlx_DNA-bd_motif"/>
</dbReference>
<comment type="caution">
    <text evidence="5">The sequence shown here is derived from an EMBL/GenBank/DDBJ whole genome shotgun (WGS) entry which is preliminary data.</text>
</comment>
<evidence type="ECO:0000313" key="6">
    <source>
        <dbReference type="Proteomes" id="UP000735302"/>
    </source>
</evidence>
<proteinExistence type="predicted"/>
<reference evidence="5 6" key="1">
    <citation type="journal article" date="2021" name="Elife">
        <title>Chloroplast acquisition without the gene transfer in kleptoplastic sea slugs, Plakobranchus ocellatus.</title>
        <authorList>
            <person name="Maeda T."/>
            <person name="Takahashi S."/>
            <person name="Yoshida T."/>
            <person name="Shimamura S."/>
            <person name="Takaki Y."/>
            <person name="Nagai Y."/>
            <person name="Toyoda A."/>
            <person name="Suzuki Y."/>
            <person name="Arimoto A."/>
            <person name="Ishii H."/>
            <person name="Satoh N."/>
            <person name="Nishiyama T."/>
            <person name="Hasebe M."/>
            <person name="Maruyama T."/>
            <person name="Minagawa J."/>
            <person name="Obokata J."/>
            <person name="Shigenobu S."/>
        </authorList>
    </citation>
    <scope>NUCLEOTIDE SEQUENCE [LARGE SCALE GENOMIC DNA]</scope>
</reference>
<keyword evidence="1" id="KW-0227">DNA damage</keyword>
<dbReference type="Gene3D" id="1.10.150.320">
    <property type="entry name" value="Photosystem II 12 kDa extrinsic protein"/>
    <property type="match status" value="1"/>
</dbReference>
<keyword evidence="6" id="KW-1185">Reference proteome</keyword>
<dbReference type="GO" id="GO:0006281">
    <property type="term" value="P:DNA repair"/>
    <property type="evidence" value="ECO:0007669"/>
    <property type="project" value="UniProtKB-KW"/>
</dbReference>
<dbReference type="Pfam" id="PF00633">
    <property type="entry name" value="HHH"/>
    <property type="match status" value="1"/>
</dbReference>
<accession>A0AAV4ABQ3</accession>
<dbReference type="GO" id="GO:0140097">
    <property type="term" value="F:catalytic activity, acting on DNA"/>
    <property type="evidence" value="ECO:0007669"/>
    <property type="project" value="UniProtKB-ARBA"/>
</dbReference>
<dbReference type="InterPro" id="IPR021109">
    <property type="entry name" value="Peptidase_aspartic_dom_sf"/>
</dbReference>
<feature type="compositionally biased region" description="Basic and acidic residues" evidence="3">
    <location>
        <begin position="609"/>
        <end position="697"/>
    </location>
</feature>
<dbReference type="Gene3D" id="2.40.70.10">
    <property type="entry name" value="Acid Proteases"/>
    <property type="match status" value="1"/>
</dbReference>
<feature type="region of interest" description="Disordered" evidence="3">
    <location>
        <begin position="92"/>
        <end position="177"/>
    </location>
</feature>
<dbReference type="AlphaFoldDB" id="A0AAV4ABQ3"/>
<dbReference type="EMBL" id="BLXT01003739">
    <property type="protein sequence ID" value="GFO04457.1"/>
    <property type="molecule type" value="Genomic_DNA"/>
</dbReference>
<dbReference type="Proteomes" id="UP000735302">
    <property type="component" value="Unassembled WGS sequence"/>
</dbReference>
<feature type="region of interest" description="Disordered" evidence="3">
    <location>
        <begin position="429"/>
        <end position="469"/>
    </location>
</feature>
<dbReference type="InterPro" id="IPR010994">
    <property type="entry name" value="RuvA_2-like"/>
</dbReference>
<dbReference type="GO" id="GO:0016787">
    <property type="term" value="F:hydrolase activity"/>
    <property type="evidence" value="ECO:0007669"/>
    <property type="project" value="UniProtKB-ARBA"/>
</dbReference>
<feature type="region of interest" description="Disordered" evidence="3">
    <location>
        <begin position="341"/>
        <end position="386"/>
    </location>
</feature>
<feature type="domain" description="Helix-hairpin-helix DNA-binding motif class 1" evidence="4">
    <location>
        <begin position="11"/>
        <end position="30"/>
    </location>
</feature>
<organism evidence="5 6">
    <name type="scientific">Plakobranchus ocellatus</name>
    <dbReference type="NCBI Taxonomy" id="259542"/>
    <lineage>
        <taxon>Eukaryota</taxon>
        <taxon>Metazoa</taxon>
        <taxon>Spiralia</taxon>
        <taxon>Lophotrochozoa</taxon>
        <taxon>Mollusca</taxon>
        <taxon>Gastropoda</taxon>
        <taxon>Heterobranchia</taxon>
        <taxon>Euthyneura</taxon>
        <taxon>Panpulmonata</taxon>
        <taxon>Sacoglossa</taxon>
        <taxon>Placobranchoidea</taxon>
        <taxon>Plakobranchidae</taxon>
        <taxon>Plakobranchus</taxon>
    </lineage>
</organism>
<feature type="compositionally biased region" description="Basic and acidic residues" evidence="3">
    <location>
        <begin position="708"/>
        <end position="721"/>
    </location>
</feature>
<dbReference type="InterPro" id="IPR000445">
    <property type="entry name" value="HhH_motif"/>
</dbReference>
<dbReference type="GO" id="GO:0003677">
    <property type="term" value="F:DNA binding"/>
    <property type="evidence" value="ECO:0007669"/>
    <property type="project" value="InterPro"/>
</dbReference>
<keyword evidence="2" id="KW-0234">DNA repair</keyword>
<feature type="compositionally biased region" description="Basic and acidic residues" evidence="3">
    <location>
        <begin position="343"/>
        <end position="378"/>
    </location>
</feature>
<sequence>MKVNVNTCNVEDLLKIPGVGEKTAQKIINTRGESPFTLHSLSDLLQKDPQEIVEVVTFEDVQKQPDRSHGLSDLKNRMDLCDERNAAFSWEETRPKKHVRSYTPADERREAPPSSQYDEGRRRRQYSAEFQEDQHSRYFREHQRSGQLHNRHSRRQYSYDSDQSDNEPEHSRKFIQPPKSLIYSGESSWAAFEMKFKRFVREQMFSEKEAKDYLCWVLVGRAADYYTLMMGEDRHMPLRQLMKRMEQRFASKHLRETALIRFQNAKQRIEESIKDWAERLHHLALYAFEEDAGAGLWKRDIKQMVLKFCTGCVDREAGLHAVPIPVQPCCCIWAERPQNPRESWGERRDYSPRQDRPPFKSPQEKREVTPPGRSREAEPDQPQQKDLLGSMMAGLESRLGRMMDDKLSNFASRIEGKVSSLSLREVLNPNGLDPPYEPQRMVNQNGLDPPRQLRKVVNPNGLDPPDQLGPKEELDLVASEGATGMQNQEMASGGEQSIICTGVQNVQSQEVFPAYTVRADVGNVSVDAVVDTAAVISEEVYRRLIPKQRLSGKRRVQMAGKSQESWANLVGPISVKVGPLSTQETIYVAQINDDMLLGTTPCRSRSRSRSQERARHPRDDRCRACGKRGRDREHLDRSKSRSRSRSQERARHPRDDRCRACGKRGRDREESPRERSREGGFGRRHGQEGHPYDERSRAYGVKGSPVHGEPRRPREKSREGGNKAQWQHSRSPRERPCGSGYGRQQHLGSPRERSREGKYGRQRSRSPRERFRGGVRYKQRSEV</sequence>
<protein>
    <recommendedName>
        <fullName evidence="4">Helix-hairpin-helix DNA-binding motif class 1 domain-containing protein</fullName>
    </recommendedName>
</protein>
<feature type="compositionally biased region" description="Basic and acidic residues" evidence="3">
    <location>
        <begin position="132"/>
        <end position="144"/>
    </location>
</feature>